<dbReference type="PRINTS" id="PR00359">
    <property type="entry name" value="BP450"/>
</dbReference>
<gene>
    <name evidence="8" type="ORF">MCNS_19010</name>
</gene>
<dbReference type="CDD" id="cd20629">
    <property type="entry name" value="P450_pinF1-like"/>
    <property type="match status" value="1"/>
</dbReference>
<keyword evidence="7" id="KW-0503">Monooxygenase</keyword>
<name>A0A1X1TN00_9MYCO</name>
<protein>
    <submittedName>
        <fullName evidence="8">Cytochrome P450</fullName>
    </submittedName>
</protein>
<evidence type="ECO:0000313" key="8">
    <source>
        <dbReference type="EMBL" id="BBZ38838.1"/>
    </source>
</evidence>
<dbReference type="OrthoDB" id="3861479at2"/>
<evidence type="ECO:0000256" key="1">
    <source>
        <dbReference type="ARBA" id="ARBA00001971"/>
    </source>
</evidence>
<dbReference type="Pfam" id="PF00067">
    <property type="entry name" value="p450"/>
    <property type="match status" value="1"/>
</dbReference>
<sequence>MTTDASVEGNADPFELPDTLQLGPPVDPYPYVAEARRRNSVQRQWPLPLSTALGPEGMAGEEADINAVNVLGYEEVSAVFRDHETYSSALIGEAIGPLLAHTIVAMDEPEHRVHRALVAPAFRPRRVVHWEDELVRPVAHELIDSFVAAGQVDLVRRFTFALPVRVITRIFGVPREDVKKFQRWSIEMISIPLNWDRGMAAFHALRDYFAHLVGQRRRDPQDDLITELVEAEVDGHKLSDEEIFAFLRLLLPAGVETTYRSLGNLLFALLTHPDQLDEVRANPVLIPAAVEEGLRWEAPIFHTGRISTRPSRLGGVDIPAGALVNLFVGSANRDERIFPDPDTFDVHRDSNAQIAFAVGAHACLGNHLARMENRVALQTILERLPDLRLDPSAPTPQIVGMPLRSPDTLPVLFSSAS</sequence>
<dbReference type="InterPro" id="IPR036396">
    <property type="entry name" value="Cyt_P450_sf"/>
</dbReference>
<dbReference type="FunFam" id="1.10.630.10:FF:000018">
    <property type="entry name" value="Cytochrome P450 monooxygenase"/>
    <property type="match status" value="1"/>
</dbReference>
<keyword evidence="5" id="KW-0560">Oxidoreductase</keyword>
<dbReference type="GO" id="GO:0016705">
    <property type="term" value="F:oxidoreductase activity, acting on paired donors, with incorporation or reduction of molecular oxygen"/>
    <property type="evidence" value="ECO:0007669"/>
    <property type="project" value="InterPro"/>
</dbReference>
<comment type="similarity">
    <text evidence="2">Belongs to the cytochrome P450 family.</text>
</comment>
<dbReference type="AlphaFoldDB" id="A0A1X1TN00"/>
<dbReference type="GO" id="GO:0004497">
    <property type="term" value="F:monooxygenase activity"/>
    <property type="evidence" value="ECO:0007669"/>
    <property type="project" value="UniProtKB-KW"/>
</dbReference>
<dbReference type="GO" id="GO:0020037">
    <property type="term" value="F:heme binding"/>
    <property type="evidence" value="ECO:0007669"/>
    <property type="project" value="InterPro"/>
</dbReference>
<dbReference type="PANTHER" id="PTHR46696:SF3">
    <property type="entry name" value="PULCHERRIMINIC ACID SYNTHASE"/>
    <property type="match status" value="1"/>
</dbReference>
<keyword evidence="6" id="KW-0408">Iron</keyword>
<organism evidence="8 9">
    <name type="scientific">Mycobacterium conspicuum</name>
    <dbReference type="NCBI Taxonomy" id="44010"/>
    <lineage>
        <taxon>Bacteria</taxon>
        <taxon>Bacillati</taxon>
        <taxon>Actinomycetota</taxon>
        <taxon>Actinomycetes</taxon>
        <taxon>Mycobacteriales</taxon>
        <taxon>Mycobacteriaceae</taxon>
        <taxon>Mycobacterium</taxon>
    </lineage>
</organism>
<evidence type="ECO:0000256" key="7">
    <source>
        <dbReference type="ARBA" id="ARBA00023033"/>
    </source>
</evidence>
<accession>A0A1X1TN00</accession>
<dbReference type="Proteomes" id="UP000467385">
    <property type="component" value="Chromosome"/>
</dbReference>
<keyword evidence="3" id="KW-0349">Heme</keyword>
<evidence type="ECO:0000256" key="6">
    <source>
        <dbReference type="ARBA" id="ARBA00023004"/>
    </source>
</evidence>
<dbReference type="InterPro" id="IPR002397">
    <property type="entry name" value="Cyt_P450_B"/>
</dbReference>
<dbReference type="STRING" id="44010.AWC00_05585"/>
<evidence type="ECO:0000256" key="2">
    <source>
        <dbReference type="ARBA" id="ARBA00010617"/>
    </source>
</evidence>
<evidence type="ECO:0000256" key="3">
    <source>
        <dbReference type="ARBA" id="ARBA00022617"/>
    </source>
</evidence>
<evidence type="ECO:0000256" key="4">
    <source>
        <dbReference type="ARBA" id="ARBA00022723"/>
    </source>
</evidence>
<evidence type="ECO:0000313" key="9">
    <source>
        <dbReference type="Proteomes" id="UP000467385"/>
    </source>
</evidence>
<keyword evidence="4" id="KW-0479">Metal-binding</keyword>
<dbReference type="InterPro" id="IPR001128">
    <property type="entry name" value="Cyt_P450"/>
</dbReference>
<dbReference type="Gene3D" id="1.10.630.10">
    <property type="entry name" value="Cytochrome P450"/>
    <property type="match status" value="1"/>
</dbReference>
<dbReference type="SUPFAM" id="SSF48264">
    <property type="entry name" value="Cytochrome P450"/>
    <property type="match status" value="1"/>
</dbReference>
<evidence type="ECO:0000256" key="5">
    <source>
        <dbReference type="ARBA" id="ARBA00023002"/>
    </source>
</evidence>
<keyword evidence="9" id="KW-1185">Reference proteome</keyword>
<dbReference type="GO" id="GO:0005506">
    <property type="term" value="F:iron ion binding"/>
    <property type="evidence" value="ECO:0007669"/>
    <property type="project" value="InterPro"/>
</dbReference>
<reference evidence="8 9" key="1">
    <citation type="journal article" date="2019" name="Emerg. Microbes Infect.">
        <title>Comprehensive subspecies identification of 175 nontuberculous mycobacteria species based on 7547 genomic profiles.</title>
        <authorList>
            <person name="Matsumoto Y."/>
            <person name="Kinjo T."/>
            <person name="Motooka D."/>
            <person name="Nabeya D."/>
            <person name="Jung N."/>
            <person name="Uechi K."/>
            <person name="Horii T."/>
            <person name="Iida T."/>
            <person name="Fujita J."/>
            <person name="Nakamura S."/>
        </authorList>
    </citation>
    <scope>NUCLEOTIDE SEQUENCE [LARGE SCALE GENOMIC DNA]</scope>
    <source>
        <strain evidence="8 9">JCM 14738</strain>
    </source>
</reference>
<dbReference type="RefSeq" id="WP_085231656.1">
    <property type="nucleotide sequence ID" value="NZ_AP022613.1"/>
</dbReference>
<comment type="cofactor">
    <cofactor evidence="1">
        <name>heme</name>
        <dbReference type="ChEBI" id="CHEBI:30413"/>
    </cofactor>
</comment>
<dbReference type="EMBL" id="AP022613">
    <property type="protein sequence ID" value="BBZ38838.1"/>
    <property type="molecule type" value="Genomic_DNA"/>
</dbReference>
<dbReference type="PANTHER" id="PTHR46696">
    <property type="entry name" value="P450, PUTATIVE (EUROFUNG)-RELATED"/>
    <property type="match status" value="1"/>
</dbReference>
<proteinExistence type="inferred from homology"/>